<dbReference type="InterPro" id="IPR018289">
    <property type="entry name" value="MULE_transposase_dom"/>
</dbReference>
<dbReference type="EMBL" id="JBBWWQ010000009">
    <property type="protein sequence ID" value="KAK8939122.1"/>
    <property type="molecule type" value="Genomic_DNA"/>
</dbReference>
<evidence type="ECO:0000259" key="2">
    <source>
        <dbReference type="Pfam" id="PF10551"/>
    </source>
</evidence>
<dbReference type="InterPro" id="IPR004330">
    <property type="entry name" value="FAR1_DNA_bnd_dom"/>
</dbReference>
<sequence>MAEGPSNCVTPLQENKEEEVLPSQDSANVVFHVVHLDDQAYYMYCEYAHQKGFSARKAHVVYWTHTRIVKAREYRCSKAGHKQSKPTAESQVKFHRLDTRTGCLTCINFSVDKEGKNWTVVKFVEEHNHPLTVKNEIHLLMSQRKISKVQDGLLKNMTDNGIRTAHAYNFLVDEVGGFENVGFCKSDAYNFVQREKRALIESGDSLSLLKIFKDLQTKDSMFSYDVHTDEFKRLTSFIWIDGHSKVDYDCFGDVIIFDTTYRLNKYNLACAPFIVVNHHWQNVFVRGTFLAEETIDSFCCLFETFLRFVGGKQPCTIFTDQDQAMAVAISKVFDTSWHCLCQ</sequence>
<dbReference type="PANTHER" id="PTHR47718">
    <property type="entry name" value="OS01G0519700 PROTEIN"/>
    <property type="match status" value="1"/>
</dbReference>
<evidence type="ECO:0008006" key="5">
    <source>
        <dbReference type="Google" id="ProtNLM"/>
    </source>
</evidence>
<dbReference type="AlphaFoldDB" id="A0AAP0BHH9"/>
<feature type="domain" description="FAR1" evidence="1">
    <location>
        <begin position="43"/>
        <end position="132"/>
    </location>
</feature>
<dbReference type="PANTHER" id="PTHR47718:SF17">
    <property type="entry name" value="PROTEIN FAR1-RELATED SEQUENCE 5-LIKE"/>
    <property type="match status" value="1"/>
</dbReference>
<feature type="domain" description="MULE transposase" evidence="2">
    <location>
        <begin position="254"/>
        <end position="341"/>
    </location>
</feature>
<proteinExistence type="predicted"/>
<protein>
    <recommendedName>
        <fullName evidence="5">Protein FAR1-RELATED SEQUENCE</fullName>
    </recommendedName>
</protein>
<accession>A0AAP0BHH9</accession>
<organism evidence="3 4">
    <name type="scientific">Platanthera zijinensis</name>
    <dbReference type="NCBI Taxonomy" id="2320716"/>
    <lineage>
        <taxon>Eukaryota</taxon>
        <taxon>Viridiplantae</taxon>
        <taxon>Streptophyta</taxon>
        <taxon>Embryophyta</taxon>
        <taxon>Tracheophyta</taxon>
        <taxon>Spermatophyta</taxon>
        <taxon>Magnoliopsida</taxon>
        <taxon>Liliopsida</taxon>
        <taxon>Asparagales</taxon>
        <taxon>Orchidaceae</taxon>
        <taxon>Orchidoideae</taxon>
        <taxon>Orchideae</taxon>
        <taxon>Orchidinae</taxon>
        <taxon>Platanthera</taxon>
    </lineage>
</organism>
<reference evidence="3 4" key="1">
    <citation type="journal article" date="2022" name="Nat. Plants">
        <title>Genomes of leafy and leafless Platanthera orchids illuminate the evolution of mycoheterotrophy.</title>
        <authorList>
            <person name="Li M.H."/>
            <person name="Liu K.W."/>
            <person name="Li Z."/>
            <person name="Lu H.C."/>
            <person name="Ye Q.L."/>
            <person name="Zhang D."/>
            <person name="Wang J.Y."/>
            <person name="Li Y.F."/>
            <person name="Zhong Z.M."/>
            <person name="Liu X."/>
            <person name="Yu X."/>
            <person name="Liu D.K."/>
            <person name="Tu X.D."/>
            <person name="Liu B."/>
            <person name="Hao Y."/>
            <person name="Liao X.Y."/>
            <person name="Jiang Y.T."/>
            <person name="Sun W.H."/>
            <person name="Chen J."/>
            <person name="Chen Y.Q."/>
            <person name="Ai Y."/>
            <person name="Zhai J.W."/>
            <person name="Wu S.S."/>
            <person name="Zhou Z."/>
            <person name="Hsiao Y.Y."/>
            <person name="Wu W.L."/>
            <person name="Chen Y.Y."/>
            <person name="Lin Y.F."/>
            <person name="Hsu J.L."/>
            <person name="Li C.Y."/>
            <person name="Wang Z.W."/>
            <person name="Zhao X."/>
            <person name="Zhong W.Y."/>
            <person name="Ma X.K."/>
            <person name="Ma L."/>
            <person name="Huang J."/>
            <person name="Chen G.Z."/>
            <person name="Huang M.Z."/>
            <person name="Huang L."/>
            <person name="Peng D.H."/>
            <person name="Luo Y.B."/>
            <person name="Zou S.Q."/>
            <person name="Chen S.P."/>
            <person name="Lan S."/>
            <person name="Tsai W.C."/>
            <person name="Van de Peer Y."/>
            <person name="Liu Z.J."/>
        </authorList>
    </citation>
    <scope>NUCLEOTIDE SEQUENCE [LARGE SCALE GENOMIC DNA]</scope>
    <source>
        <strain evidence="3">Lor287</strain>
    </source>
</reference>
<comment type="caution">
    <text evidence="3">The sequence shown here is derived from an EMBL/GenBank/DDBJ whole genome shotgun (WGS) entry which is preliminary data.</text>
</comment>
<dbReference type="Proteomes" id="UP001418222">
    <property type="component" value="Unassembled WGS sequence"/>
</dbReference>
<name>A0AAP0BHH9_9ASPA</name>
<gene>
    <name evidence="3" type="primary">FRS10</name>
    <name evidence="3" type="ORF">KSP39_PZI010848</name>
</gene>
<evidence type="ECO:0000313" key="3">
    <source>
        <dbReference type="EMBL" id="KAK8939122.1"/>
    </source>
</evidence>
<keyword evidence="4" id="KW-1185">Reference proteome</keyword>
<dbReference type="Pfam" id="PF10551">
    <property type="entry name" value="MULE"/>
    <property type="match status" value="1"/>
</dbReference>
<evidence type="ECO:0000313" key="4">
    <source>
        <dbReference type="Proteomes" id="UP001418222"/>
    </source>
</evidence>
<dbReference type="Pfam" id="PF03101">
    <property type="entry name" value="FAR1"/>
    <property type="match status" value="1"/>
</dbReference>
<evidence type="ECO:0000259" key="1">
    <source>
        <dbReference type="Pfam" id="PF03101"/>
    </source>
</evidence>